<keyword evidence="6" id="KW-1185">Reference proteome</keyword>
<name>A0AAN6LSS4_9PLEO</name>
<organism evidence="5 6">
    <name type="scientific">Pseudopithomyces chartarum</name>
    <dbReference type="NCBI Taxonomy" id="1892770"/>
    <lineage>
        <taxon>Eukaryota</taxon>
        <taxon>Fungi</taxon>
        <taxon>Dikarya</taxon>
        <taxon>Ascomycota</taxon>
        <taxon>Pezizomycotina</taxon>
        <taxon>Dothideomycetes</taxon>
        <taxon>Pleosporomycetidae</taxon>
        <taxon>Pleosporales</taxon>
        <taxon>Massarineae</taxon>
        <taxon>Didymosphaeriaceae</taxon>
        <taxon>Pseudopithomyces</taxon>
    </lineage>
</organism>
<accession>A0AAN6LSS4</accession>
<feature type="region of interest" description="Disordered" evidence="3">
    <location>
        <begin position="375"/>
        <end position="416"/>
    </location>
</feature>
<feature type="domain" description="tRNA-splicing endonuclease subunit Sen54 N-terminal" evidence="4">
    <location>
        <begin position="76"/>
        <end position="143"/>
    </location>
</feature>
<dbReference type="PANTHER" id="PTHR21027">
    <property type="entry name" value="TRNA-SPLICING ENDONUCLEASE SUBUNIT SEN54"/>
    <property type="match status" value="1"/>
</dbReference>
<evidence type="ECO:0000256" key="1">
    <source>
        <dbReference type="ARBA" id="ARBA00005736"/>
    </source>
</evidence>
<feature type="compositionally biased region" description="Basic and acidic residues" evidence="3">
    <location>
        <begin position="399"/>
        <end position="416"/>
    </location>
</feature>
<dbReference type="InterPro" id="IPR024336">
    <property type="entry name" value="tRNA_splic_suSen54_N"/>
</dbReference>
<keyword evidence="2" id="KW-0819">tRNA processing</keyword>
<feature type="compositionally biased region" description="Acidic residues" evidence="3">
    <location>
        <begin position="383"/>
        <end position="398"/>
    </location>
</feature>
<feature type="region of interest" description="Disordered" evidence="3">
    <location>
        <begin position="1"/>
        <end position="27"/>
    </location>
</feature>
<comment type="caution">
    <text evidence="5">The sequence shown here is derived from an EMBL/GenBank/DDBJ whole genome shotgun (WGS) entry which is preliminary data.</text>
</comment>
<comment type="similarity">
    <text evidence="1">Belongs to the SEN54 family.</text>
</comment>
<gene>
    <name evidence="5" type="ORF">GRF29_106g639310</name>
</gene>
<evidence type="ECO:0000256" key="2">
    <source>
        <dbReference type="ARBA" id="ARBA00022694"/>
    </source>
</evidence>
<dbReference type="InterPro" id="IPR024337">
    <property type="entry name" value="tRNA_splic_suSen54"/>
</dbReference>
<evidence type="ECO:0000313" key="5">
    <source>
        <dbReference type="EMBL" id="KAK3203778.1"/>
    </source>
</evidence>
<proteinExistence type="inferred from homology"/>
<evidence type="ECO:0000313" key="6">
    <source>
        <dbReference type="Proteomes" id="UP001280581"/>
    </source>
</evidence>
<dbReference type="AlphaFoldDB" id="A0AAN6LSS4"/>
<evidence type="ECO:0000259" key="4">
    <source>
        <dbReference type="Pfam" id="PF12928"/>
    </source>
</evidence>
<dbReference type="EMBL" id="WVTA01000010">
    <property type="protein sequence ID" value="KAK3203778.1"/>
    <property type="molecule type" value="Genomic_DNA"/>
</dbReference>
<dbReference type="PANTHER" id="PTHR21027:SF1">
    <property type="entry name" value="TRNA-SPLICING ENDONUCLEASE SUBUNIT SEN54"/>
    <property type="match status" value="1"/>
</dbReference>
<sequence length="416" mass="46826">MADEDEDLSHLRTMNLDPAADEDGEEETLDYGAAFAKLASSDAGNLHLPKRGEKDFESHSTNLQLSKLDASRLAMHNVLSWQRTHTQKNHIPAMYDPATNMAYVNKPRTSMFLTMGRSRGGKEWLLPEEALFLIERGSVDCRWPVKDEEGGGNMLEGPPMSLQGAYAAFLGYEAGVGGKLTMEMYTVYAGLKRSGYVVFRHGSWDDDRAEVHSLTASNSQDQGRKKGGYWSRFWSEIWQRISQPSYTVSAPSLAYGPLIRPGLYRSYADIFRALSLIPSHRITPPVFSLPPNPNNPYRIHFDVWKTSGSQRFRKSNRPPPDFRICVINARETNVPTAAQLNDLLATVPEDAPKENAAIMNKFKHVVKRYTIGQRPEAEKVGEVEEAVEGGGEDEDDEDVNRRDTKPRDWEFKGDEI</sequence>
<protein>
    <recommendedName>
        <fullName evidence="4">tRNA-splicing endonuclease subunit Sen54 N-terminal domain-containing protein</fullName>
    </recommendedName>
</protein>
<dbReference type="Pfam" id="PF12928">
    <property type="entry name" value="tRNA_int_end_N2"/>
    <property type="match status" value="1"/>
</dbReference>
<dbReference type="GO" id="GO:0000214">
    <property type="term" value="C:tRNA-intron endonuclease complex"/>
    <property type="evidence" value="ECO:0007669"/>
    <property type="project" value="TreeGrafter"/>
</dbReference>
<dbReference type="GO" id="GO:0000379">
    <property type="term" value="P:tRNA-type intron splice site recognition and cleavage"/>
    <property type="evidence" value="ECO:0007669"/>
    <property type="project" value="TreeGrafter"/>
</dbReference>
<evidence type="ECO:0000256" key="3">
    <source>
        <dbReference type="SAM" id="MobiDB-lite"/>
    </source>
</evidence>
<dbReference type="Proteomes" id="UP001280581">
    <property type="component" value="Unassembled WGS sequence"/>
</dbReference>
<reference evidence="5 6" key="1">
    <citation type="submission" date="2021-02" db="EMBL/GenBank/DDBJ databases">
        <title>Genome assembly of Pseudopithomyces chartarum.</title>
        <authorList>
            <person name="Jauregui R."/>
            <person name="Singh J."/>
            <person name="Voisey C."/>
        </authorList>
    </citation>
    <scope>NUCLEOTIDE SEQUENCE [LARGE SCALE GENOMIC DNA]</scope>
    <source>
        <strain evidence="5 6">AGR01</strain>
    </source>
</reference>